<proteinExistence type="predicted"/>
<reference evidence="1 2" key="1">
    <citation type="journal article" date="2022" name="Plant J.">
        <title>Chromosome-level genome of Camellia lanceoleosa provides a valuable resource for understanding genome evolution and self-incompatibility.</title>
        <authorList>
            <person name="Gong W."/>
            <person name="Xiao S."/>
            <person name="Wang L."/>
            <person name="Liao Z."/>
            <person name="Chang Y."/>
            <person name="Mo W."/>
            <person name="Hu G."/>
            <person name="Li W."/>
            <person name="Zhao G."/>
            <person name="Zhu H."/>
            <person name="Hu X."/>
            <person name="Ji K."/>
            <person name="Xiang X."/>
            <person name="Song Q."/>
            <person name="Yuan D."/>
            <person name="Jin S."/>
            <person name="Zhang L."/>
        </authorList>
    </citation>
    <scope>NUCLEOTIDE SEQUENCE [LARGE SCALE GENOMIC DNA]</scope>
    <source>
        <strain evidence="1">SQ_2022a</strain>
    </source>
</reference>
<gene>
    <name evidence="1" type="ORF">LOK49_LG13G02244</name>
</gene>
<keyword evidence="2" id="KW-1185">Reference proteome</keyword>
<protein>
    <submittedName>
        <fullName evidence="1">GATA transcription factor 22</fullName>
    </submittedName>
</protein>
<dbReference type="Proteomes" id="UP001060215">
    <property type="component" value="Chromosome 14"/>
</dbReference>
<organism evidence="1 2">
    <name type="scientific">Camellia lanceoleosa</name>
    <dbReference type="NCBI Taxonomy" id="1840588"/>
    <lineage>
        <taxon>Eukaryota</taxon>
        <taxon>Viridiplantae</taxon>
        <taxon>Streptophyta</taxon>
        <taxon>Embryophyta</taxon>
        <taxon>Tracheophyta</taxon>
        <taxon>Spermatophyta</taxon>
        <taxon>Magnoliopsida</taxon>
        <taxon>eudicotyledons</taxon>
        <taxon>Gunneridae</taxon>
        <taxon>Pentapetalae</taxon>
        <taxon>asterids</taxon>
        <taxon>Ericales</taxon>
        <taxon>Theaceae</taxon>
        <taxon>Camellia</taxon>
    </lineage>
</organism>
<comment type="caution">
    <text evidence="1">The sequence shown here is derived from an EMBL/GenBank/DDBJ whole genome shotgun (WGS) entry which is preliminary data.</text>
</comment>
<evidence type="ECO:0000313" key="2">
    <source>
        <dbReference type="Proteomes" id="UP001060215"/>
    </source>
</evidence>
<name>A0ACC0FHR2_9ERIC</name>
<dbReference type="EMBL" id="CM045771">
    <property type="protein sequence ID" value="KAI7988098.1"/>
    <property type="molecule type" value="Genomic_DNA"/>
</dbReference>
<accession>A0ACC0FHR2</accession>
<evidence type="ECO:0000313" key="1">
    <source>
        <dbReference type="EMBL" id="KAI7988098.1"/>
    </source>
</evidence>
<sequence>MSTPAHLNLSPSPFPLIELKEDHQQLQYLSTPPHQASSSSISSPIFFNITDQDHPREPQKNQRKADKYILYGGSSDHQAIPPSSSAQPTIDNNSNNNLIRTCSDCNTTKTPLWRSGPQGPKSLCNACGIRQRKARRAMLAAANGMALARATADSTRIKVQNKEKKSRCTSYGGQYKKKAFKLHGSPQGKEKISFEDFAMSLSKNSAFRRAFPKDEEEAAILLMALSCGLLHS</sequence>